<dbReference type="InterPro" id="IPR012902">
    <property type="entry name" value="N_methyl_site"/>
</dbReference>
<dbReference type="InterPro" id="IPR045584">
    <property type="entry name" value="Pilin-like"/>
</dbReference>
<evidence type="ECO:0000313" key="4">
    <source>
        <dbReference type="Proteomes" id="UP000289193"/>
    </source>
</evidence>
<dbReference type="Pfam" id="PF07963">
    <property type="entry name" value="N_methyl"/>
    <property type="match status" value="1"/>
</dbReference>
<dbReference type="Proteomes" id="UP000289193">
    <property type="component" value="Unassembled WGS sequence"/>
</dbReference>
<keyword evidence="4" id="KW-1185">Reference proteome</keyword>
<dbReference type="EMBL" id="PDKM01000001">
    <property type="protein sequence ID" value="RXK11290.1"/>
    <property type="molecule type" value="Genomic_DNA"/>
</dbReference>
<evidence type="ECO:0008006" key="5">
    <source>
        <dbReference type="Google" id="ProtNLM"/>
    </source>
</evidence>
<evidence type="ECO:0000313" key="3">
    <source>
        <dbReference type="Proteomes" id="UP000253850"/>
    </source>
</evidence>
<evidence type="ECO:0000313" key="2">
    <source>
        <dbReference type="EMBL" id="RXK11290.1"/>
    </source>
</evidence>
<dbReference type="Proteomes" id="UP000253850">
    <property type="component" value="Chromosome"/>
</dbReference>
<protein>
    <recommendedName>
        <fullName evidence="5">Prepilin-type N-terminal cleavage/methylation domain-containing protein</fullName>
    </recommendedName>
</protein>
<proteinExistence type="predicted"/>
<dbReference type="KEGG" id="hbv:ABIV_1183"/>
<name>A0AAX2ACW7_9BACT</name>
<gene>
    <name evidence="1" type="ORF">ABIV_1183</name>
    <name evidence="2" type="ORF">CRV05_02680</name>
</gene>
<sequence length="175" mass="20859">MKKSFTLIELMIVILLISLVYALSISSFKMEKKKEFNLDIYNIKDFLIKNFEYTKNLSFVCTKEQNLPCYVFIDEKLVENLKIENFFSQEVRVYNYDKLLSDYEFKTVSINNSEYQPFFELTFNKDFKHKNMIVETSNSKIFLLSSLSNEVKVFNSTNEILDRFNDLEIEVKDAF</sequence>
<dbReference type="SUPFAM" id="SSF54523">
    <property type="entry name" value="Pili subunits"/>
    <property type="match status" value="1"/>
</dbReference>
<evidence type="ECO:0000313" key="1">
    <source>
        <dbReference type="EMBL" id="AXH12185.1"/>
    </source>
</evidence>
<accession>A0AAX2ACW7</accession>
<reference evidence="2 4" key="1">
    <citation type="submission" date="2017-10" db="EMBL/GenBank/DDBJ databases">
        <title>Genomics of the genus Arcobacter.</title>
        <authorList>
            <person name="Perez-Cataluna A."/>
            <person name="Figueras M.J."/>
        </authorList>
    </citation>
    <scope>NUCLEOTIDE SEQUENCE [LARGE SCALE GENOMIC DNA]</scope>
    <source>
        <strain evidence="2 4">CECT 7835</strain>
    </source>
</reference>
<dbReference type="AlphaFoldDB" id="A0AAX2ACW7"/>
<dbReference type="EMBL" id="CP031217">
    <property type="protein sequence ID" value="AXH12185.1"/>
    <property type="molecule type" value="Genomic_DNA"/>
</dbReference>
<organism evidence="2 4">
    <name type="scientific">Halarcobacter bivalviorum</name>
    <dbReference type="NCBI Taxonomy" id="663364"/>
    <lineage>
        <taxon>Bacteria</taxon>
        <taxon>Pseudomonadati</taxon>
        <taxon>Campylobacterota</taxon>
        <taxon>Epsilonproteobacteria</taxon>
        <taxon>Campylobacterales</taxon>
        <taxon>Arcobacteraceae</taxon>
        <taxon>Halarcobacter</taxon>
    </lineage>
</organism>
<reference evidence="1 3" key="2">
    <citation type="submission" date="2018-07" db="EMBL/GenBank/DDBJ databases">
        <title>Complete genome of the Arcobacter bivalviorum type strain LMG 26154.</title>
        <authorList>
            <person name="Miller W.G."/>
            <person name="Yee E."/>
            <person name="Bono J.L."/>
        </authorList>
    </citation>
    <scope>NUCLEOTIDE SEQUENCE [LARGE SCALE GENOMIC DNA]</scope>
    <source>
        <strain evidence="1 3">LMG 26154</strain>
    </source>
</reference>
<dbReference type="RefSeq" id="WP_114839024.1">
    <property type="nucleotide sequence ID" value="NZ_CP031217.1"/>
</dbReference>